<keyword evidence="6" id="KW-0067">ATP-binding</keyword>
<keyword evidence="5" id="KW-0547">Nucleotide-binding</keyword>
<reference evidence="11" key="1">
    <citation type="submission" date="2023-02" db="EMBL/GenBank/DDBJ databases">
        <title>Identification and recombinant expression of a fungal hydrolase from Papiliotrema laurentii that hydrolyzes apple cutin and clears colloidal polyester polyurethane.</title>
        <authorList>
            <consortium name="DOE Joint Genome Institute"/>
            <person name="Roman V.A."/>
            <person name="Bojanowski C."/>
            <person name="Crable B.R."/>
            <person name="Wagner D.N."/>
            <person name="Hung C.S."/>
            <person name="Nadeau L.J."/>
            <person name="Schratz L."/>
            <person name="Haridas S."/>
            <person name="Pangilinan J."/>
            <person name="Lipzen A."/>
            <person name="Na H."/>
            <person name="Yan M."/>
            <person name="Ng V."/>
            <person name="Grigoriev I.V."/>
            <person name="Spatafora J.W."/>
            <person name="Barlow D."/>
            <person name="Biffinger J."/>
            <person name="Kelley-Loughnane N."/>
            <person name="Varaljay V.A."/>
            <person name="Crookes-Goodson W.J."/>
        </authorList>
    </citation>
    <scope>NUCLEOTIDE SEQUENCE</scope>
    <source>
        <strain evidence="11">5307AH</strain>
    </source>
</reference>
<dbReference type="PANTHER" id="PTHR12688:SF0">
    <property type="entry name" value="DYNEIN LIGHT INTERMEDIATE CHAIN"/>
    <property type="match status" value="1"/>
</dbReference>
<feature type="region of interest" description="Disordered" evidence="10">
    <location>
        <begin position="1"/>
        <end position="25"/>
    </location>
</feature>
<comment type="caution">
    <text evidence="11">The sequence shown here is derived from an EMBL/GenBank/DDBJ whole genome shotgun (WGS) entry which is preliminary data.</text>
</comment>
<feature type="region of interest" description="Disordered" evidence="10">
    <location>
        <begin position="198"/>
        <end position="219"/>
    </location>
</feature>
<evidence type="ECO:0000256" key="4">
    <source>
        <dbReference type="ARBA" id="ARBA00022701"/>
    </source>
</evidence>
<evidence type="ECO:0000256" key="7">
    <source>
        <dbReference type="ARBA" id="ARBA00023017"/>
    </source>
</evidence>
<dbReference type="Pfam" id="PF05783">
    <property type="entry name" value="DLIC"/>
    <property type="match status" value="2"/>
</dbReference>
<sequence length="576" mass="61503">MNATGSTSTLPLGSSSSRPSTSTQGVTDLWADILKSADRGGRPRHSSLKRKNVLLLSERHRGRTFLLQQLAAARRTGPGPSNAGKASGASPTLAMGYEVLRMASEDGEEDSIPPLSVFYPPNSHPSLLKLVNCAIPPHSLPDTAVVILLDWSRPAVMIRELLGWFKWVEEWAGSSEGERGQREEMRERLQSHIQHYTEPALSTSSGSSSNPSLPPAGPSLTTYAGGPLLPLGPGSLTLNHAGVPMVVVCSRADLMDATGDELGMKGQWEERTDWVQQVLRTICLAYGAALFYTAPTQPQTYTFLREYLLHRLYTAPPPLHPTDHFTPPPTSPFPFAHRANVLDRDAVMVPAGWDSHGKINVLRDRFDPSRVLKAWERSCAGAVDGEGEEEQGETVEDLWTEMIPDMSRPVPSHAASTETTVEPEQTFLQRQLGHLQKDPNRDPRASFRTAAAAVSAASASAASASNTGSNGTTGADGSVVSPVGVVGPMGAGGLNLPGVEKVMAEMEGGSAEEMKEKFARLGRRETGRTPTTTGDHARSAGVPNEALHNFFQGLLANKGKSAGAAPAKTPAPAAKE</sequence>
<keyword evidence="9" id="KW-0206">Cytoskeleton</keyword>
<dbReference type="GO" id="GO:0007018">
    <property type="term" value="P:microtubule-based movement"/>
    <property type="evidence" value="ECO:0007669"/>
    <property type="project" value="InterPro"/>
</dbReference>
<comment type="subcellular location">
    <subcellularLocation>
        <location evidence="1">Cytoplasm</location>
        <location evidence="1">Cytoskeleton</location>
    </subcellularLocation>
</comment>
<keyword evidence="12" id="KW-1185">Reference proteome</keyword>
<evidence type="ECO:0000256" key="10">
    <source>
        <dbReference type="SAM" id="MobiDB-lite"/>
    </source>
</evidence>
<dbReference type="EMBL" id="JAODAN010000011">
    <property type="protein sequence ID" value="KAK1921218.1"/>
    <property type="molecule type" value="Genomic_DNA"/>
</dbReference>
<dbReference type="GO" id="GO:0045504">
    <property type="term" value="F:dynein heavy chain binding"/>
    <property type="evidence" value="ECO:0007669"/>
    <property type="project" value="TreeGrafter"/>
</dbReference>
<keyword evidence="3" id="KW-0963">Cytoplasm</keyword>
<evidence type="ECO:0000313" key="11">
    <source>
        <dbReference type="EMBL" id="KAK1921218.1"/>
    </source>
</evidence>
<feature type="compositionally biased region" description="Low complexity" evidence="10">
    <location>
        <begin position="199"/>
        <end position="211"/>
    </location>
</feature>
<protein>
    <submittedName>
        <fullName evidence="11">Dynein light intermediate chain-domain-containing protein</fullName>
    </submittedName>
</protein>
<evidence type="ECO:0000256" key="6">
    <source>
        <dbReference type="ARBA" id="ARBA00022840"/>
    </source>
</evidence>
<dbReference type="InterPro" id="IPR022780">
    <property type="entry name" value="Dynein_light_int_chain"/>
</dbReference>
<evidence type="ECO:0000256" key="9">
    <source>
        <dbReference type="ARBA" id="ARBA00023212"/>
    </source>
</evidence>
<organism evidence="11 12">
    <name type="scientific">Papiliotrema laurentii</name>
    <name type="common">Cryptococcus laurentii</name>
    <dbReference type="NCBI Taxonomy" id="5418"/>
    <lineage>
        <taxon>Eukaryota</taxon>
        <taxon>Fungi</taxon>
        <taxon>Dikarya</taxon>
        <taxon>Basidiomycota</taxon>
        <taxon>Agaricomycotina</taxon>
        <taxon>Tremellomycetes</taxon>
        <taxon>Tremellales</taxon>
        <taxon>Rhynchogastremaceae</taxon>
        <taxon>Papiliotrema</taxon>
    </lineage>
</organism>
<gene>
    <name evidence="11" type="ORF">DB88DRAFT_500041</name>
</gene>
<keyword evidence="7" id="KW-0243">Dynein</keyword>
<dbReference type="AlphaFoldDB" id="A0AAD9CV84"/>
<keyword evidence="4" id="KW-0493">Microtubule</keyword>
<feature type="compositionally biased region" description="Low complexity" evidence="10">
    <location>
        <begin position="1"/>
        <end position="23"/>
    </location>
</feature>
<proteinExistence type="predicted"/>
<evidence type="ECO:0000256" key="5">
    <source>
        <dbReference type="ARBA" id="ARBA00022741"/>
    </source>
</evidence>
<evidence type="ECO:0000256" key="8">
    <source>
        <dbReference type="ARBA" id="ARBA00023175"/>
    </source>
</evidence>
<dbReference type="InterPro" id="IPR008467">
    <property type="entry name" value="Dynein1_light_intermed_chain"/>
</dbReference>
<evidence type="ECO:0000256" key="2">
    <source>
        <dbReference type="ARBA" id="ARBA00022448"/>
    </source>
</evidence>
<dbReference type="GO" id="GO:0000226">
    <property type="term" value="P:microtubule cytoskeleton organization"/>
    <property type="evidence" value="ECO:0007669"/>
    <property type="project" value="TreeGrafter"/>
</dbReference>
<keyword evidence="8" id="KW-0505">Motor protein</keyword>
<name>A0AAD9CV84_PAPLA</name>
<dbReference type="GO" id="GO:0005868">
    <property type="term" value="C:cytoplasmic dynein complex"/>
    <property type="evidence" value="ECO:0007669"/>
    <property type="project" value="InterPro"/>
</dbReference>
<dbReference type="GO" id="GO:0005524">
    <property type="term" value="F:ATP binding"/>
    <property type="evidence" value="ECO:0007669"/>
    <property type="project" value="UniProtKB-KW"/>
</dbReference>
<evidence type="ECO:0000256" key="1">
    <source>
        <dbReference type="ARBA" id="ARBA00004245"/>
    </source>
</evidence>
<accession>A0AAD9CV84</accession>
<dbReference type="GO" id="GO:0035974">
    <property type="term" value="C:meiotic spindle pole body"/>
    <property type="evidence" value="ECO:0007669"/>
    <property type="project" value="TreeGrafter"/>
</dbReference>
<dbReference type="Proteomes" id="UP001182556">
    <property type="component" value="Unassembled WGS sequence"/>
</dbReference>
<dbReference type="GO" id="GO:0005874">
    <property type="term" value="C:microtubule"/>
    <property type="evidence" value="ECO:0007669"/>
    <property type="project" value="UniProtKB-KW"/>
</dbReference>
<keyword evidence="2" id="KW-0813">Transport</keyword>
<dbReference type="PANTHER" id="PTHR12688">
    <property type="entry name" value="DYNEIN LIGHT INTERMEDIATE CHAIN"/>
    <property type="match status" value="1"/>
</dbReference>
<evidence type="ECO:0000256" key="3">
    <source>
        <dbReference type="ARBA" id="ARBA00022490"/>
    </source>
</evidence>
<evidence type="ECO:0000313" key="12">
    <source>
        <dbReference type="Proteomes" id="UP001182556"/>
    </source>
</evidence>